<feature type="active site" description="Charge relay system" evidence="5">
    <location>
        <position position="147"/>
    </location>
</feature>
<feature type="binding site" evidence="6">
    <location>
        <begin position="241"/>
        <end position="244"/>
    </location>
    <ligand>
        <name>substrate</name>
    </ligand>
</feature>
<dbReference type="PANTHER" id="PTHR46072">
    <property type="entry name" value="AMIDASE-RELATED-RELATED"/>
    <property type="match status" value="1"/>
</dbReference>
<dbReference type="InterPro" id="IPR020556">
    <property type="entry name" value="Amidase_CS"/>
</dbReference>
<dbReference type="Pfam" id="PF01425">
    <property type="entry name" value="Amidase"/>
    <property type="match status" value="1"/>
</dbReference>
<evidence type="ECO:0000256" key="2">
    <source>
        <dbReference type="ARBA" id="ARBA00009199"/>
    </source>
</evidence>
<dbReference type="Proteomes" id="UP000039046">
    <property type="component" value="Unassembled WGS sequence"/>
</dbReference>
<dbReference type="SUPFAM" id="SSF75304">
    <property type="entry name" value="Amidase signature (AS) enzymes"/>
    <property type="match status" value="1"/>
</dbReference>
<dbReference type="InterPro" id="IPR036928">
    <property type="entry name" value="AS_sf"/>
</dbReference>
<feature type="binding site" evidence="6">
    <location>
        <position position="220"/>
    </location>
    <ligand>
        <name>substrate</name>
    </ligand>
</feature>
<dbReference type="EC" id="3.5.1.4" evidence="3"/>
<dbReference type="STRING" id="1531966.A0A0A1TD93"/>
<feature type="active site" description="Charge relay system" evidence="5">
    <location>
        <position position="220"/>
    </location>
</feature>
<keyword evidence="4" id="KW-0378">Hydrolase</keyword>
<feature type="binding site" evidence="6">
    <location>
        <position position="195"/>
    </location>
    <ligand>
        <name>substrate</name>
    </ligand>
</feature>
<dbReference type="InterPro" id="IPR023631">
    <property type="entry name" value="Amidase_dom"/>
</dbReference>
<accession>A0A0A1TD93</accession>
<comment type="similarity">
    <text evidence="2">Belongs to the amidase family.</text>
</comment>
<dbReference type="OrthoDB" id="6428749at2759"/>
<evidence type="ECO:0000256" key="1">
    <source>
        <dbReference type="ARBA" id="ARBA00001311"/>
    </source>
</evidence>
<dbReference type="HOGENOM" id="CLU_009600_9_2_1"/>
<evidence type="ECO:0000256" key="3">
    <source>
        <dbReference type="ARBA" id="ARBA00012922"/>
    </source>
</evidence>
<proteinExistence type="inferred from homology"/>
<evidence type="ECO:0000313" key="8">
    <source>
        <dbReference type="EMBL" id="CEJ92729.1"/>
    </source>
</evidence>
<evidence type="ECO:0000256" key="4">
    <source>
        <dbReference type="ARBA" id="ARBA00022801"/>
    </source>
</evidence>
<dbReference type="PIRSF" id="PIRSF001221">
    <property type="entry name" value="Amidase_fungi"/>
    <property type="match status" value="1"/>
</dbReference>
<evidence type="ECO:0000256" key="5">
    <source>
        <dbReference type="PIRSR" id="PIRSR001221-1"/>
    </source>
</evidence>
<evidence type="ECO:0000259" key="7">
    <source>
        <dbReference type="Pfam" id="PF01425"/>
    </source>
</evidence>
<comment type="catalytic activity">
    <reaction evidence="1">
        <text>a monocarboxylic acid amide + H2O = a monocarboxylate + NH4(+)</text>
        <dbReference type="Rhea" id="RHEA:12020"/>
        <dbReference type="ChEBI" id="CHEBI:15377"/>
        <dbReference type="ChEBI" id="CHEBI:28938"/>
        <dbReference type="ChEBI" id="CHEBI:35757"/>
        <dbReference type="ChEBI" id="CHEBI:83628"/>
        <dbReference type="EC" id="3.5.1.4"/>
    </reaction>
</comment>
<organism evidence="8 9">
    <name type="scientific">[Torrubiella] hemipterigena</name>
    <dbReference type="NCBI Taxonomy" id="1531966"/>
    <lineage>
        <taxon>Eukaryota</taxon>
        <taxon>Fungi</taxon>
        <taxon>Dikarya</taxon>
        <taxon>Ascomycota</taxon>
        <taxon>Pezizomycotina</taxon>
        <taxon>Sordariomycetes</taxon>
        <taxon>Hypocreomycetidae</taxon>
        <taxon>Hypocreales</taxon>
        <taxon>Clavicipitaceae</taxon>
        <taxon>Clavicipitaceae incertae sedis</taxon>
        <taxon>'Torrubiella' clade</taxon>
    </lineage>
</organism>
<dbReference type="EMBL" id="CDHN01000005">
    <property type="protein sequence ID" value="CEJ92729.1"/>
    <property type="molecule type" value="Genomic_DNA"/>
</dbReference>
<dbReference type="AlphaFoldDB" id="A0A0A1TD93"/>
<dbReference type="GO" id="GO:0004040">
    <property type="term" value="F:amidase activity"/>
    <property type="evidence" value="ECO:0007669"/>
    <property type="project" value="UniProtKB-EC"/>
</dbReference>
<name>A0A0A1TD93_9HYPO</name>
<dbReference type="PANTHER" id="PTHR46072:SF4">
    <property type="entry name" value="AMIDASE C550.07-RELATED"/>
    <property type="match status" value="1"/>
</dbReference>
<protein>
    <recommendedName>
        <fullName evidence="3">amidase</fullName>
        <ecNumber evidence="3">3.5.1.4</ecNumber>
    </recommendedName>
</protein>
<feature type="active site" description="Acyl-ester intermediate" evidence="5">
    <location>
        <position position="244"/>
    </location>
</feature>
<dbReference type="PROSITE" id="PS00571">
    <property type="entry name" value="AMIDASES"/>
    <property type="match status" value="1"/>
</dbReference>
<keyword evidence="9" id="KW-1185">Reference proteome</keyword>
<evidence type="ECO:0000313" key="9">
    <source>
        <dbReference type="Proteomes" id="UP000039046"/>
    </source>
</evidence>
<reference evidence="8 9" key="1">
    <citation type="journal article" date="2015" name="Genome Announc.">
        <title>Draft Genome Sequence and Gene Annotation of the Entomopathogenic Fungus Verticillium hemipterigenum.</title>
        <authorList>
            <person name="Horn F."/>
            <person name="Habel A."/>
            <person name="Scharf D.H."/>
            <person name="Dworschak J."/>
            <person name="Brakhage A.A."/>
            <person name="Guthke R."/>
            <person name="Hertweck C."/>
            <person name="Linde J."/>
        </authorList>
    </citation>
    <scope>NUCLEOTIDE SEQUENCE [LARGE SCALE GENOMIC DNA]</scope>
</reference>
<evidence type="ECO:0000256" key="6">
    <source>
        <dbReference type="PIRSR" id="PIRSR001221-2"/>
    </source>
</evidence>
<feature type="domain" description="Amidase" evidence="7">
    <location>
        <begin position="93"/>
        <end position="541"/>
    </location>
</feature>
<dbReference type="Gene3D" id="3.90.1300.10">
    <property type="entry name" value="Amidase signature (AS) domain"/>
    <property type="match status" value="1"/>
</dbReference>
<sequence>MPSIPVRIVKPSPPGTEAYEAKRATVLQELSDSIPETLWLSEDAVKNAGKDVTKVPSTCGLLTSRELEITETHDATSLAQAIANKTYSAVEVAIAFSKRAVIAHQLTCCLTEWFMDDAVARAKELDDYLLKTGVTVGPLHGVPVSIKVHAPMKGHYSSTGFINTIKKNDEDCQIVKILRDAGAVFYCKTNQPQAIMHLETTSFYGRTLNPYNYNLSAGGSSGGEAALIALRGSLLGLGTDIGGSIRGPAAFCGIYGFKPTTTYVPSYGYLESDIPCMLNIPGAAGPMAVSLRDMDLFMSIVIRSQPWLLDPNMIPIPWTGLNTPTSPQPLKIGFMMTDGAIQPQPPVTRALNWARETLLAAGVKVVDFQPHKTAEAIANIRKIYWCNGIAGVKQCLQETGEPEHPLTEWICADAVPEGEHTIDTMYAHRRQRDAFWGEFAKYWSSQDADVVIVPAFVGPACEHDTAWDWNYTALWNYLDCPGAVFPTPIRTEGKEGTPEYNRTEPLSEECIRVRQLWEKGDFDGAPINLQIVARRYHDNQLFQALQAIKPILGLS</sequence>
<gene>
    <name evidence="8" type="ORF">VHEMI08362</name>
</gene>